<evidence type="ECO:0000313" key="2">
    <source>
        <dbReference type="Proteomes" id="UP001240164"/>
    </source>
</evidence>
<proteinExistence type="predicted"/>
<dbReference type="RefSeq" id="WP_307010897.1">
    <property type="nucleotide sequence ID" value="NZ_JAUSQP010000001.1"/>
</dbReference>
<reference evidence="1 2" key="1">
    <citation type="submission" date="2023-07" db="EMBL/GenBank/DDBJ databases">
        <title>Sorghum-associated microbial communities from plants grown in Nebraska, USA.</title>
        <authorList>
            <person name="Schachtman D."/>
        </authorList>
    </citation>
    <scope>NUCLEOTIDE SEQUENCE [LARGE SCALE GENOMIC DNA]</scope>
    <source>
        <strain evidence="1 2">CC146</strain>
    </source>
</reference>
<organism evidence="1 2">
    <name type="scientific">Acinetobacter calcoaceticus</name>
    <dbReference type="NCBI Taxonomy" id="471"/>
    <lineage>
        <taxon>Bacteria</taxon>
        <taxon>Pseudomonadati</taxon>
        <taxon>Pseudomonadota</taxon>
        <taxon>Gammaproteobacteria</taxon>
        <taxon>Moraxellales</taxon>
        <taxon>Moraxellaceae</taxon>
        <taxon>Acinetobacter</taxon>
        <taxon>Acinetobacter calcoaceticus/baumannii complex</taxon>
    </lineage>
</organism>
<sequence>MSLTWSLEKLERELNSLYEEIIALEDYKLLSDSTGKIAAMFLTKAETFFRVNYSRSGYGLVYSYYFQHKNFAEINLLQCPEFEEREQYIKWFVNQIRLGRENINLPS</sequence>
<gene>
    <name evidence="1" type="ORF">J2771_001501</name>
</gene>
<evidence type="ECO:0000313" key="1">
    <source>
        <dbReference type="EMBL" id="MDP9803247.1"/>
    </source>
</evidence>
<comment type="caution">
    <text evidence="1">The sequence shown here is derived from an EMBL/GenBank/DDBJ whole genome shotgun (WGS) entry which is preliminary data.</text>
</comment>
<protein>
    <submittedName>
        <fullName evidence="1">Uncharacterized protein</fullName>
    </submittedName>
</protein>
<dbReference type="AlphaFoldDB" id="A0ABD5AL73"/>
<dbReference type="EMBL" id="JAUSQP010000001">
    <property type="protein sequence ID" value="MDP9803247.1"/>
    <property type="molecule type" value="Genomic_DNA"/>
</dbReference>
<dbReference type="Proteomes" id="UP001240164">
    <property type="component" value="Unassembled WGS sequence"/>
</dbReference>
<name>A0ABD5AL73_ACICA</name>
<accession>A0ABD5AL73</accession>